<protein>
    <submittedName>
        <fullName evidence="1">Uncharacterized protein</fullName>
    </submittedName>
</protein>
<gene>
    <name evidence="1" type="ORF">GCM10007362_39350</name>
</gene>
<keyword evidence="2" id="KW-1185">Reference proteome</keyword>
<organism evidence="1 2">
    <name type="scientific">Saccharibacillus endophyticus</name>
    <dbReference type="NCBI Taxonomy" id="2060666"/>
    <lineage>
        <taxon>Bacteria</taxon>
        <taxon>Bacillati</taxon>
        <taxon>Bacillota</taxon>
        <taxon>Bacilli</taxon>
        <taxon>Bacillales</taxon>
        <taxon>Paenibacillaceae</taxon>
        <taxon>Saccharibacillus</taxon>
    </lineage>
</organism>
<name>A0ABQ2A5G4_9BACL</name>
<dbReference type="Proteomes" id="UP000605427">
    <property type="component" value="Unassembled WGS sequence"/>
</dbReference>
<comment type="caution">
    <text evidence="1">The sequence shown here is derived from an EMBL/GenBank/DDBJ whole genome shotgun (WGS) entry which is preliminary data.</text>
</comment>
<proteinExistence type="predicted"/>
<reference evidence="2" key="1">
    <citation type="journal article" date="2019" name="Int. J. Syst. Evol. Microbiol.">
        <title>The Global Catalogue of Microorganisms (GCM) 10K type strain sequencing project: providing services to taxonomists for standard genome sequencing and annotation.</title>
        <authorList>
            <consortium name="The Broad Institute Genomics Platform"/>
            <consortium name="The Broad Institute Genome Sequencing Center for Infectious Disease"/>
            <person name="Wu L."/>
            <person name="Ma J."/>
        </authorList>
    </citation>
    <scope>NUCLEOTIDE SEQUENCE [LARGE SCALE GENOMIC DNA]</scope>
    <source>
        <strain evidence="2">CCM 8702</strain>
    </source>
</reference>
<dbReference type="EMBL" id="BMDD01000005">
    <property type="protein sequence ID" value="GGH84394.1"/>
    <property type="molecule type" value="Genomic_DNA"/>
</dbReference>
<evidence type="ECO:0000313" key="1">
    <source>
        <dbReference type="EMBL" id="GGH84394.1"/>
    </source>
</evidence>
<accession>A0ABQ2A5G4</accession>
<evidence type="ECO:0000313" key="2">
    <source>
        <dbReference type="Proteomes" id="UP000605427"/>
    </source>
</evidence>
<sequence length="80" mass="9124">MANGLNRQAKKTENAFLVWQLWKKKSFMQKNPSLRTEARVLDNLDGTKAIQILLYNSICRSLADGKIQRGTPLSSENFLI</sequence>